<dbReference type="Gene3D" id="2.60.420.10">
    <property type="entry name" value="Maltose phosphorylase, domain 3"/>
    <property type="match status" value="1"/>
</dbReference>
<dbReference type="InterPro" id="IPR035398">
    <property type="entry name" value="Bac_rhamnosid_C"/>
</dbReference>
<dbReference type="EMBL" id="JADIMY010000062">
    <property type="protein sequence ID" value="MBO8427473.1"/>
    <property type="molecule type" value="Genomic_DNA"/>
</dbReference>
<feature type="domain" description="Alpha-L-rhamnosidase C-terminal" evidence="7">
    <location>
        <begin position="802"/>
        <end position="852"/>
    </location>
</feature>
<dbReference type="AlphaFoldDB" id="A0A9D9DHB1"/>
<dbReference type="InterPro" id="IPR008902">
    <property type="entry name" value="Rhamnosid_concanavalin"/>
</dbReference>
<reference evidence="8" key="1">
    <citation type="submission" date="2020-10" db="EMBL/GenBank/DDBJ databases">
        <authorList>
            <person name="Gilroy R."/>
        </authorList>
    </citation>
    <scope>NUCLEOTIDE SEQUENCE</scope>
    <source>
        <strain evidence="8">11159</strain>
    </source>
</reference>
<organism evidence="8 9">
    <name type="scientific">Candidatus Onthovivens merdipullorum</name>
    <dbReference type="NCBI Taxonomy" id="2840889"/>
    <lineage>
        <taxon>Bacteria</taxon>
        <taxon>Bacillati</taxon>
        <taxon>Bacillota</taxon>
        <taxon>Bacilli</taxon>
        <taxon>Bacillales</taxon>
        <taxon>Candidatus Onthovivens</taxon>
    </lineage>
</organism>
<evidence type="ECO:0000256" key="3">
    <source>
        <dbReference type="ARBA" id="ARBA00022801"/>
    </source>
</evidence>
<accession>A0A9D9DHB1</accession>
<dbReference type="Proteomes" id="UP000823613">
    <property type="component" value="Unassembled WGS sequence"/>
</dbReference>
<dbReference type="Pfam" id="PF17390">
    <property type="entry name" value="Bac_rhamnosid_C"/>
    <property type="match status" value="1"/>
</dbReference>
<dbReference type="Gene3D" id="1.50.10.10">
    <property type="match status" value="1"/>
</dbReference>
<reference evidence="8" key="2">
    <citation type="journal article" date="2021" name="PeerJ">
        <title>Extensive microbial diversity within the chicken gut microbiome revealed by metagenomics and culture.</title>
        <authorList>
            <person name="Gilroy R."/>
            <person name="Ravi A."/>
            <person name="Getino M."/>
            <person name="Pursley I."/>
            <person name="Horton D.L."/>
            <person name="Alikhan N.F."/>
            <person name="Baker D."/>
            <person name="Gharbi K."/>
            <person name="Hall N."/>
            <person name="Watson M."/>
            <person name="Adriaenssens E.M."/>
            <person name="Foster-Nyarko E."/>
            <person name="Jarju S."/>
            <person name="Secka A."/>
            <person name="Antonio M."/>
            <person name="Oren A."/>
            <person name="Chaudhuri R.R."/>
            <person name="La Ragione R."/>
            <person name="Hildebrand F."/>
            <person name="Pallen M.J."/>
        </authorList>
    </citation>
    <scope>NUCLEOTIDE SEQUENCE</scope>
    <source>
        <strain evidence="8">11159</strain>
    </source>
</reference>
<dbReference type="InterPro" id="IPR013737">
    <property type="entry name" value="Bac_rhamnosid_N"/>
</dbReference>
<protein>
    <recommendedName>
        <fullName evidence="2">alpha-L-rhamnosidase</fullName>
        <ecNumber evidence="2">3.2.1.40</ecNumber>
    </recommendedName>
</protein>
<dbReference type="InterPro" id="IPR035396">
    <property type="entry name" value="Bac_rhamnosid6H"/>
</dbReference>
<evidence type="ECO:0000313" key="8">
    <source>
        <dbReference type="EMBL" id="MBO8427473.1"/>
    </source>
</evidence>
<feature type="domain" description="Alpha-L-rhamnosidase six-hairpin glycosidase" evidence="6">
    <location>
        <begin position="433"/>
        <end position="792"/>
    </location>
</feature>
<dbReference type="Pfam" id="PF25788">
    <property type="entry name" value="Ig_Rha78A_N"/>
    <property type="match status" value="1"/>
</dbReference>
<evidence type="ECO:0000259" key="6">
    <source>
        <dbReference type="Pfam" id="PF17389"/>
    </source>
</evidence>
<sequence length="872" mass="100922">MAKIVNVRCEFLNNPIGIETKNPIITWCFENGEDEKFSQKSFKILFGKDKDNLIKESGVINSQSMKYTFKETFKSREKIYYQVISYTDKNKEIKSEINCFEIGLLEKREFKAKWIRANINKNIFKKCRLSADYFLKIFNISQEKYNEIKSARAYISALGLYEVKINGVRVGDFVLAPGSTDYNKRIQYQTYDVTDLIKAGENKIEVVLGDGWFRGANGGSGKPNTFGRFTRFYFQLEVKNQNDEIIYKVLSDKTWKWSNDGPIRFNDIKDGEIVDATLTPTYSFKAKESSFSKNKKLIAKLHSSNNFYVKEMEFHKPIKEIITPSKKHILVFENNLAGYIHFRVNAKRGNKIHLVMGEWLDEKGELSLLNIQDHTKYGDTPLQEITYVCHEGINDYRPKFYFGGFRYCLIETDIENYSLEDFEQVAVYSAFEKTADFECSNELINVFYKNTLNSFKANSVDVPTDCPTRERAGWTGDSQLFFNTASYLVNFAPFAKKHIRDVIDRQKRNGAYPCIAPNANDPLFLIPMTGSSGWADVGILIPYYLYKKYGDVEFLKEIYPSMLKYVKFLIKRIGKINIPFNKKVNLSRKDKKFLVRKGQSFGEWLEPDDIAPFDWKDIAFPHPEVSTAYTYLVLNYFKEINDALGYSDKNSKLDLLIKGLKSSYEALVNTKEFSLDTNRQANLVRPLFFNLLNEEQKEFAQKRLIKALDEYDWRIGTGFLSTPFILYVLLDINPEYAFKLLENEKMPGWLYIAKNSTGSVWESWEGVKKGFGLSSLNHYSKGAVVEFFFAKILGINVVNENRFKITPNIGGNLTYARGFYDSIYGKVSVNITKDNNKTKIDILIPPNTEAEFEYKNMQKNLESGSYNFTFED</sequence>
<dbReference type="GO" id="GO:0005975">
    <property type="term" value="P:carbohydrate metabolic process"/>
    <property type="evidence" value="ECO:0007669"/>
    <property type="project" value="InterPro"/>
</dbReference>
<comment type="caution">
    <text evidence="8">The sequence shown here is derived from an EMBL/GenBank/DDBJ whole genome shotgun (WGS) entry which is preliminary data.</text>
</comment>
<evidence type="ECO:0000256" key="1">
    <source>
        <dbReference type="ARBA" id="ARBA00001445"/>
    </source>
</evidence>
<evidence type="ECO:0000259" key="7">
    <source>
        <dbReference type="Pfam" id="PF17390"/>
    </source>
</evidence>
<evidence type="ECO:0000259" key="4">
    <source>
        <dbReference type="Pfam" id="PF05592"/>
    </source>
</evidence>
<dbReference type="Pfam" id="PF17389">
    <property type="entry name" value="Bac_rhamnosid6H"/>
    <property type="match status" value="1"/>
</dbReference>
<evidence type="ECO:0000313" key="9">
    <source>
        <dbReference type="Proteomes" id="UP000823613"/>
    </source>
</evidence>
<dbReference type="EC" id="3.2.1.40" evidence="2"/>
<evidence type="ECO:0000256" key="2">
    <source>
        <dbReference type="ARBA" id="ARBA00012652"/>
    </source>
</evidence>
<name>A0A9D9DHB1_9BACL</name>
<dbReference type="Pfam" id="PF08531">
    <property type="entry name" value="Bac_rhamnosid_N"/>
    <property type="match status" value="1"/>
</dbReference>
<dbReference type="PANTHER" id="PTHR33307:SF6">
    <property type="entry name" value="ALPHA-RHAMNOSIDASE (EUROFUNG)-RELATED"/>
    <property type="match status" value="1"/>
</dbReference>
<dbReference type="InterPro" id="IPR013783">
    <property type="entry name" value="Ig-like_fold"/>
</dbReference>
<proteinExistence type="predicted"/>
<dbReference type="Gene3D" id="2.60.40.10">
    <property type="entry name" value="Immunoglobulins"/>
    <property type="match status" value="1"/>
</dbReference>
<dbReference type="SUPFAM" id="SSF48208">
    <property type="entry name" value="Six-hairpin glycosidases"/>
    <property type="match status" value="1"/>
</dbReference>
<dbReference type="PANTHER" id="PTHR33307">
    <property type="entry name" value="ALPHA-RHAMNOSIDASE (EUROFUNG)"/>
    <property type="match status" value="1"/>
</dbReference>
<dbReference type="InterPro" id="IPR016007">
    <property type="entry name" value="Alpha_rhamnosid"/>
</dbReference>
<gene>
    <name evidence="8" type="ORF">IAC58_02800</name>
</gene>
<feature type="domain" description="Alpha-L-rhamnosidase concanavalin-like" evidence="4">
    <location>
        <begin position="323"/>
        <end position="427"/>
    </location>
</feature>
<dbReference type="Gene3D" id="2.60.120.260">
    <property type="entry name" value="Galactose-binding domain-like"/>
    <property type="match status" value="2"/>
</dbReference>
<evidence type="ECO:0000259" key="5">
    <source>
        <dbReference type="Pfam" id="PF08531"/>
    </source>
</evidence>
<feature type="domain" description="Bacterial alpha-L-rhamnosidase N-terminal" evidence="5">
    <location>
        <begin position="147"/>
        <end position="281"/>
    </location>
</feature>
<dbReference type="Pfam" id="PF05592">
    <property type="entry name" value="Bac_rhamnosid"/>
    <property type="match status" value="1"/>
</dbReference>
<dbReference type="GO" id="GO:0030596">
    <property type="term" value="F:alpha-L-rhamnosidase activity"/>
    <property type="evidence" value="ECO:0007669"/>
    <property type="project" value="UniProtKB-EC"/>
</dbReference>
<comment type="catalytic activity">
    <reaction evidence="1">
        <text>Hydrolysis of terminal non-reducing alpha-L-rhamnose residues in alpha-L-rhamnosides.</text>
        <dbReference type="EC" id="3.2.1.40"/>
    </reaction>
</comment>
<keyword evidence="3 8" id="KW-0378">Hydrolase</keyword>
<dbReference type="InterPro" id="IPR008928">
    <property type="entry name" value="6-hairpin_glycosidase_sf"/>
</dbReference>
<dbReference type="InterPro" id="IPR012341">
    <property type="entry name" value="6hp_glycosidase-like_sf"/>
</dbReference>